<evidence type="ECO:0000313" key="2">
    <source>
        <dbReference type="Proteomes" id="UP000285882"/>
    </source>
</evidence>
<proteinExistence type="predicted"/>
<keyword evidence="2" id="KW-1185">Reference proteome</keyword>
<sequence length="88" mass="10251">MSNKDCHCGNDGSNVKPIICDPRYVIHNTCVPRYVPVIHPVIHINRKNIVNVPRHIVRESERTEIVDPGYPSKCDVCDRKRSCFDFWF</sequence>
<dbReference type="EMBL" id="CP025688">
    <property type="protein sequence ID" value="QAA22021.1"/>
    <property type="molecule type" value="Genomic_DNA"/>
</dbReference>
<dbReference type="RefSeq" id="WP_081791712.1">
    <property type="nucleotide sequence ID" value="NZ_AP021853.1"/>
</dbReference>
<keyword evidence="1" id="KW-0167">Capsid protein</keyword>
<organism evidence="1 2">
    <name type="scientific">Sporolactobacillus terrae</name>
    <dbReference type="NCBI Taxonomy" id="269673"/>
    <lineage>
        <taxon>Bacteria</taxon>
        <taxon>Bacillati</taxon>
        <taxon>Bacillota</taxon>
        <taxon>Bacilli</taxon>
        <taxon>Bacillales</taxon>
        <taxon>Sporolactobacillaceae</taxon>
        <taxon>Sporolactobacillus</taxon>
    </lineage>
</organism>
<dbReference type="Proteomes" id="UP000285882">
    <property type="component" value="Chromosome"/>
</dbReference>
<evidence type="ECO:0000313" key="1">
    <source>
        <dbReference type="EMBL" id="QAA22021.1"/>
    </source>
</evidence>
<accession>A0ABX5Q5U7</accession>
<name>A0ABX5Q5U7_9BACL</name>
<keyword evidence="1" id="KW-0946">Virion</keyword>
<protein>
    <submittedName>
        <fullName evidence="1">Spore coat protein D</fullName>
    </submittedName>
</protein>
<gene>
    <name evidence="1" type="ORF">C0674_04990</name>
</gene>
<reference evidence="1 2" key="1">
    <citation type="submission" date="2018-01" db="EMBL/GenBank/DDBJ databases">
        <title>Complete genome sequencing of Sporolactobacillus terrae DLG3.</title>
        <authorList>
            <person name="Nam Y.-D."/>
            <person name="Kang J."/>
            <person name="Chung W.-H."/>
        </authorList>
    </citation>
    <scope>NUCLEOTIDE SEQUENCE [LARGE SCALE GENOMIC DNA]</scope>
    <source>
        <strain evidence="1 2">DLG3</strain>
    </source>
</reference>